<name>A0A9N9EPM8_9GLOM</name>
<evidence type="ECO:0000313" key="2">
    <source>
        <dbReference type="Proteomes" id="UP000789342"/>
    </source>
</evidence>
<dbReference type="Proteomes" id="UP000789342">
    <property type="component" value="Unassembled WGS sequence"/>
</dbReference>
<dbReference type="EMBL" id="CAJVPV010014603">
    <property type="protein sequence ID" value="CAG8685813.1"/>
    <property type="molecule type" value="Genomic_DNA"/>
</dbReference>
<keyword evidence="2" id="KW-1185">Reference proteome</keyword>
<dbReference type="OrthoDB" id="2431294at2759"/>
<sequence>MVAGHTKFTSDSFFGLFKLKLRDSEVDNLKDLLKIVEESIVGGYNKAETIYNTNGSRKITFYNWIEFLDTFFTGIPSLLKQYYFIMTYNQKEIIKIQITINSALTKVNIAYANVITSTSENNYKCLK</sequence>
<organism evidence="1 2">
    <name type="scientific">Acaulospora morrowiae</name>
    <dbReference type="NCBI Taxonomy" id="94023"/>
    <lineage>
        <taxon>Eukaryota</taxon>
        <taxon>Fungi</taxon>
        <taxon>Fungi incertae sedis</taxon>
        <taxon>Mucoromycota</taxon>
        <taxon>Glomeromycotina</taxon>
        <taxon>Glomeromycetes</taxon>
        <taxon>Diversisporales</taxon>
        <taxon>Acaulosporaceae</taxon>
        <taxon>Acaulospora</taxon>
    </lineage>
</organism>
<evidence type="ECO:0000313" key="1">
    <source>
        <dbReference type="EMBL" id="CAG8685813.1"/>
    </source>
</evidence>
<dbReference type="PANTHER" id="PTHR34415:SF1">
    <property type="entry name" value="INTEGRASE CATALYTIC DOMAIN-CONTAINING PROTEIN"/>
    <property type="match status" value="1"/>
</dbReference>
<gene>
    <name evidence="1" type="ORF">AMORRO_LOCUS11459</name>
</gene>
<proteinExistence type="predicted"/>
<protein>
    <submittedName>
        <fullName evidence="1">4163_t:CDS:1</fullName>
    </submittedName>
</protein>
<comment type="caution">
    <text evidence="1">The sequence shown here is derived from an EMBL/GenBank/DDBJ whole genome shotgun (WGS) entry which is preliminary data.</text>
</comment>
<dbReference type="PANTHER" id="PTHR34415">
    <property type="entry name" value="INTEGRASE CATALYTIC DOMAIN-CONTAINING PROTEIN"/>
    <property type="match status" value="1"/>
</dbReference>
<accession>A0A9N9EPM8</accession>
<dbReference type="AlphaFoldDB" id="A0A9N9EPM8"/>
<reference evidence="1" key="1">
    <citation type="submission" date="2021-06" db="EMBL/GenBank/DDBJ databases">
        <authorList>
            <person name="Kallberg Y."/>
            <person name="Tangrot J."/>
            <person name="Rosling A."/>
        </authorList>
    </citation>
    <scope>NUCLEOTIDE SEQUENCE</scope>
    <source>
        <strain evidence="1">CL551</strain>
    </source>
</reference>